<keyword evidence="10" id="KW-1185">Reference proteome</keyword>
<comment type="subcellular location">
    <subcellularLocation>
        <location evidence="7">Membrane</location>
        <topology evidence="7">Single-pass type II membrane protein</topology>
    </subcellularLocation>
</comment>
<dbReference type="PROSITE" id="PS00761">
    <property type="entry name" value="SPASE_I_3"/>
    <property type="match status" value="1"/>
</dbReference>
<dbReference type="PANTHER" id="PTHR43390:SF1">
    <property type="entry name" value="CHLOROPLAST PROCESSING PEPTIDASE"/>
    <property type="match status" value="1"/>
</dbReference>
<feature type="active site" evidence="6">
    <location>
        <position position="46"/>
    </location>
</feature>
<reference evidence="9 10" key="1">
    <citation type="submission" date="2020-08" db="EMBL/GenBank/DDBJ databases">
        <title>Sphingomonas sp. sand1-3 16S ribosomal RNA gene Genome sequencing and assembly.</title>
        <authorList>
            <person name="Kang M."/>
        </authorList>
    </citation>
    <scope>NUCLEOTIDE SEQUENCE [LARGE SCALE GENOMIC DNA]</scope>
    <source>
        <strain evidence="10">sand1-3</strain>
    </source>
</reference>
<feature type="domain" description="Peptidase S26" evidence="8">
    <location>
        <begin position="18"/>
        <end position="245"/>
    </location>
</feature>
<dbReference type="GO" id="GO:0009003">
    <property type="term" value="F:signal peptidase activity"/>
    <property type="evidence" value="ECO:0007669"/>
    <property type="project" value="UniProtKB-EC"/>
</dbReference>
<dbReference type="RefSeq" id="WP_187480597.1">
    <property type="nucleotide sequence ID" value="NZ_CP060697.1"/>
</dbReference>
<comment type="similarity">
    <text evidence="2 7">Belongs to the peptidase S26 family.</text>
</comment>
<dbReference type="PRINTS" id="PR00727">
    <property type="entry name" value="LEADERPTASE"/>
</dbReference>
<dbReference type="PROSITE" id="PS00760">
    <property type="entry name" value="SPASE_I_2"/>
    <property type="match status" value="1"/>
</dbReference>
<keyword evidence="7" id="KW-0472">Membrane</keyword>
<evidence type="ECO:0000313" key="10">
    <source>
        <dbReference type="Proteomes" id="UP000515861"/>
    </source>
</evidence>
<keyword evidence="7" id="KW-0645">Protease</keyword>
<dbReference type="Gene3D" id="2.10.109.10">
    <property type="entry name" value="Umud Fragment, subunit A"/>
    <property type="match status" value="1"/>
</dbReference>
<dbReference type="Pfam" id="PF10502">
    <property type="entry name" value="Peptidase_S26"/>
    <property type="match status" value="1"/>
</dbReference>
<dbReference type="CDD" id="cd06530">
    <property type="entry name" value="S26_SPase_I"/>
    <property type="match status" value="1"/>
</dbReference>
<evidence type="ECO:0000256" key="7">
    <source>
        <dbReference type="RuleBase" id="RU362042"/>
    </source>
</evidence>
<dbReference type="InterPro" id="IPR036286">
    <property type="entry name" value="LexA/Signal_pep-like_sf"/>
</dbReference>
<dbReference type="GO" id="GO:0004252">
    <property type="term" value="F:serine-type endopeptidase activity"/>
    <property type="evidence" value="ECO:0007669"/>
    <property type="project" value="InterPro"/>
</dbReference>
<evidence type="ECO:0000256" key="3">
    <source>
        <dbReference type="ARBA" id="ARBA00013208"/>
    </source>
</evidence>
<protein>
    <recommendedName>
        <fullName evidence="4 7">Signal peptidase I</fullName>
        <ecNumber evidence="3 7">3.4.21.89</ecNumber>
    </recommendedName>
</protein>
<dbReference type="AlphaFoldDB" id="A0A7G9L4U3"/>
<feature type="transmembrane region" description="Helical" evidence="7">
    <location>
        <begin position="21"/>
        <end position="42"/>
    </location>
</feature>
<dbReference type="EC" id="3.4.21.89" evidence="3 7"/>
<evidence type="ECO:0000256" key="1">
    <source>
        <dbReference type="ARBA" id="ARBA00000677"/>
    </source>
</evidence>
<keyword evidence="5 7" id="KW-0378">Hydrolase</keyword>
<comment type="catalytic activity">
    <reaction evidence="1 7">
        <text>Cleavage of hydrophobic, N-terminal signal or leader sequences from secreted and periplasmic proteins.</text>
        <dbReference type="EC" id="3.4.21.89"/>
    </reaction>
</comment>
<dbReference type="SUPFAM" id="SSF51306">
    <property type="entry name" value="LexA/Signal peptidase"/>
    <property type="match status" value="1"/>
</dbReference>
<dbReference type="PANTHER" id="PTHR43390">
    <property type="entry name" value="SIGNAL PEPTIDASE I"/>
    <property type="match status" value="1"/>
</dbReference>
<sequence>MRRPSDQKAKEPESAGGTVRFILIVMAAAWLFRSLLFTPFSIPSGSMLPSLYIGDYLVVSKWPYGYSRYSFPFAFPPFPGRILPKLPERGDVVVFSSPSGSGEDLIKRVIGLPGDTIELRDGHVVLNNRPLGRSAERPVEIPLSANSPCRRITGPGTASITTDGATCAYPSYRETLPNGVSYRVIDQVDNPIADTFGPVTVPAGHLFMMGDNRDDSLDSRYEQATGGVGFLPLDHVVGRAAVTFWSTDGTASYFKPWTWFIAMRSERFGNDYTEAR</sequence>
<evidence type="ECO:0000256" key="4">
    <source>
        <dbReference type="ARBA" id="ARBA00019232"/>
    </source>
</evidence>
<dbReference type="InterPro" id="IPR019533">
    <property type="entry name" value="Peptidase_S26"/>
</dbReference>
<dbReference type="InterPro" id="IPR019757">
    <property type="entry name" value="Pept_S26A_signal_pept_1_Lys-AS"/>
</dbReference>
<dbReference type="KEGG" id="ssau:H8M03_04775"/>
<evidence type="ECO:0000256" key="6">
    <source>
        <dbReference type="PIRSR" id="PIRSR600223-1"/>
    </source>
</evidence>
<dbReference type="GO" id="GO:0016020">
    <property type="term" value="C:membrane"/>
    <property type="evidence" value="ECO:0007669"/>
    <property type="project" value="UniProtKB-SubCell"/>
</dbReference>
<dbReference type="InterPro" id="IPR000223">
    <property type="entry name" value="Pept_S26A_signal_pept_1"/>
</dbReference>
<dbReference type="Proteomes" id="UP000515861">
    <property type="component" value="Chromosome"/>
</dbReference>
<gene>
    <name evidence="9" type="primary">lepB</name>
    <name evidence="9" type="ORF">H8M03_04775</name>
</gene>
<evidence type="ECO:0000256" key="5">
    <source>
        <dbReference type="ARBA" id="ARBA00022801"/>
    </source>
</evidence>
<evidence type="ECO:0000313" key="9">
    <source>
        <dbReference type="EMBL" id="QNM83642.1"/>
    </source>
</evidence>
<accession>A0A7G9L4U3</accession>
<dbReference type="NCBIfam" id="TIGR02227">
    <property type="entry name" value="sigpep_I_bact"/>
    <property type="match status" value="1"/>
</dbReference>
<dbReference type="InterPro" id="IPR019758">
    <property type="entry name" value="Pept_S26A_signal_pept_1_CS"/>
</dbReference>
<dbReference type="GO" id="GO:0006465">
    <property type="term" value="P:signal peptide processing"/>
    <property type="evidence" value="ECO:0007669"/>
    <property type="project" value="InterPro"/>
</dbReference>
<feature type="active site" evidence="6">
    <location>
        <position position="107"/>
    </location>
</feature>
<evidence type="ECO:0000259" key="8">
    <source>
        <dbReference type="Pfam" id="PF10502"/>
    </source>
</evidence>
<evidence type="ECO:0000256" key="2">
    <source>
        <dbReference type="ARBA" id="ARBA00009370"/>
    </source>
</evidence>
<keyword evidence="7" id="KW-0812">Transmembrane</keyword>
<dbReference type="EMBL" id="CP060697">
    <property type="protein sequence ID" value="QNM83642.1"/>
    <property type="molecule type" value="Genomic_DNA"/>
</dbReference>
<keyword evidence="7" id="KW-1133">Transmembrane helix</keyword>
<name>A0A7G9L4U3_9SPHN</name>
<proteinExistence type="inferred from homology"/>
<organism evidence="9 10">
    <name type="scientific">Sphingomonas sabuli</name>
    <dbReference type="NCBI Taxonomy" id="2764186"/>
    <lineage>
        <taxon>Bacteria</taxon>
        <taxon>Pseudomonadati</taxon>
        <taxon>Pseudomonadota</taxon>
        <taxon>Alphaproteobacteria</taxon>
        <taxon>Sphingomonadales</taxon>
        <taxon>Sphingomonadaceae</taxon>
        <taxon>Sphingomonas</taxon>
    </lineage>
</organism>